<dbReference type="GO" id="GO:0005769">
    <property type="term" value="C:early endosome"/>
    <property type="evidence" value="ECO:0007669"/>
    <property type="project" value="TreeGrafter"/>
</dbReference>
<dbReference type="AlphaFoldDB" id="V5HIH2"/>
<dbReference type="GO" id="GO:0005813">
    <property type="term" value="C:centrosome"/>
    <property type="evidence" value="ECO:0007669"/>
    <property type="project" value="TreeGrafter"/>
</dbReference>
<dbReference type="PANTHER" id="PTHR31259:SF3">
    <property type="entry name" value="ENDOSOME-ASSOCIATED-TRAFFICKING REGULATOR 1"/>
    <property type="match status" value="1"/>
</dbReference>
<feature type="region of interest" description="Disordered" evidence="5">
    <location>
        <begin position="26"/>
        <end position="48"/>
    </location>
</feature>
<evidence type="ECO:0000313" key="6">
    <source>
        <dbReference type="EMBL" id="JAB77394.1"/>
    </source>
</evidence>
<proteinExistence type="evidence at transcript level"/>
<dbReference type="GO" id="GO:0030496">
    <property type="term" value="C:midbody"/>
    <property type="evidence" value="ECO:0007669"/>
    <property type="project" value="TreeGrafter"/>
</dbReference>
<dbReference type="GO" id="GO:0036064">
    <property type="term" value="C:ciliary basal body"/>
    <property type="evidence" value="ECO:0007669"/>
    <property type="project" value="TreeGrafter"/>
</dbReference>
<dbReference type="GO" id="GO:0045724">
    <property type="term" value="P:positive regulation of cilium assembly"/>
    <property type="evidence" value="ECO:0007669"/>
    <property type="project" value="TreeGrafter"/>
</dbReference>
<dbReference type="GO" id="GO:0055037">
    <property type="term" value="C:recycling endosome"/>
    <property type="evidence" value="ECO:0007669"/>
    <property type="project" value="TreeGrafter"/>
</dbReference>
<sequence>MAAPIDEVEEDACVNPFSFQRFVSGQNAIDHSQPPAKGRSRLSPTTAGSLRLMDASTVTVECERVLEERPDAIGQCSPEPVPCWDRRDVELPDPAEEQCSCDHRSLISRLGRGKRTTQTAVSGGARRTNRLQLARLEALEEEQKAQRHKEREETAALEQVVRQVECSLKAALERASSAELASARLKQQVKTLQARCRQLETDFHSNLSQATTDISAKLRTAADDAEMSLRSLLKGVDQLRLYSSLVASLSKVQEEVS</sequence>
<accession>V5HIH2</accession>
<protein>
    <recommendedName>
        <fullName evidence="2">Endosome-associated-trafficking regulator 1</fullName>
    </recommendedName>
</protein>
<comment type="similarity">
    <text evidence="1">Belongs to the ENTR1 family.</text>
</comment>
<evidence type="ECO:0000256" key="3">
    <source>
        <dbReference type="ARBA" id="ARBA00023054"/>
    </source>
</evidence>
<name>V5HIH2_IXORI</name>
<evidence type="ECO:0000256" key="4">
    <source>
        <dbReference type="SAM" id="Coils"/>
    </source>
</evidence>
<evidence type="ECO:0000256" key="2">
    <source>
        <dbReference type="ARBA" id="ARBA00016007"/>
    </source>
</evidence>
<dbReference type="EMBL" id="GANP01007074">
    <property type="protein sequence ID" value="JAB77394.1"/>
    <property type="molecule type" value="mRNA"/>
</dbReference>
<feature type="coiled-coil region" evidence="4">
    <location>
        <begin position="131"/>
        <end position="202"/>
    </location>
</feature>
<keyword evidence="3 4" id="KW-0175">Coiled coil</keyword>
<organism evidence="6">
    <name type="scientific">Ixodes ricinus</name>
    <name type="common">Common tick</name>
    <name type="synonym">Acarus ricinus</name>
    <dbReference type="NCBI Taxonomy" id="34613"/>
    <lineage>
        <taxon>Eukaryota</taxon>
        <taxon>Metazoa</taxon>
        <taxon>Ecdysozoa</taxon>
        <taxon>Arthropoda</taxon>
        <taxon>Chelicerata</taxon>
        <taxon>Arachnida</taxon>
        <taxon>Acari</taxon>
        <taxon>Parasitiformes</taxon>
        <taxon>Ixodida</taxon>
        <taxon>Ixodoidea</taxon>
        <taxon>Ixodidae</taxon>
        <taxon>Ixodinae</taxon>
        <taxon>Ixodes</taxon>
    </lineage>
</organism>
<evidence type="ECO:0000256" key="1">
    <source>
        <dbReference type="ARBA" id="ARBA00007791"/>
    </source>
</evidence>
<reference evidence="6" key="1">
    <citation type="journal article" date="2015" name="Sci. Rep.">
        <title>Tissue- and time-dependent transcription in Ixodes ricinus salivary glands and midguts when blood feeding on the vertebrate host.</title>
        <authorList>
            <person name="Kotsyfakis M."/>
            <person name="Schwarz A."/>
            <person name="Erhart J."/>
            <person name="Ribeiro J.M."/>
        </authorList>
    </citation>
    <scope>NUCLEOTIDE SEQUENCE</scope>
    <source>
        <tissue evidence="6">Salivary gland and midgut</tissue>
    </source>
</reference>
<dbReference type="InterPro" id="IPR026757">
    <property type="entry name" value="ENTR1"/>
</dbReference>
<evidence type="ECO:0000256" key="5">
    <source>
        <dbReference type="SAM" id="MobiDB-lite"/>
    </source>
</evidence>
<dbReference type="PANTHER" id="PTHR31259">
    <property type="entry name" value="ENDOSOME-ASSOCIATED TRAFFICKING REGULATOR 1"/>
    <property type="match status" value="1"/>
</dbReference>
<dbReference type="GO" id="GO:0032465">
    <property type="term" value="P:regulation of cytokinesis"/>
    <property type="evidence" value="ECO:0007669"/>
    <property type="project" value="TreeGrafter"/>
</dbReference>
<dbReference type="GO" id="GO:1903566">
    <property type="term" value="P:positive regulation of protein localization to cilium"/>
    <property type="evidence" value="ECO:0007669"/>
    <property type="project" value="TreeGrafter"/>
</dbReference>